<evidence type="ECO:0008006" key="4">
    <source>
        <dbReference type="Google" id="ProtNLM"/>
    </source>
</evidence>
<feature type="region of interest" description="Disordered" evidence="1">
    <location>
        <begin position="160"/>
        <end position="181"/>
    </location>
</feature>
<dbReference type="Proteomes" id="UP000546126">
    <property type="component" value="Unassembled WGS sequence"/>
</dbReference>
<organism evidence="2 3">
    <name type="scientific">Nonomuraea rhodomycinica</name>
    <dbReference type="NCBI Taxonomy" id="1712872"/>
    <lineage>
        <taxon>Bacteria</taxon>
        <taxon>Bacillati</taxon>
        <taxon>Actinomycetota</taxon>
        <taxon>Actinomycetes</taxon>
        <taxon>Streptosporangiales</taxon>
        <taxon>Streptosporangiaceae</taxon>
        <taxon>Nonomuraea</taxon>
    </lineage>
</organism>
<comment type="caution">
    <text evidence="2">The sequence shown here is derived from an EMBL/GenBank/DDBJ whole genome shotgun (WGS) entry which is preliminary data.</text>
</comment>
<sequence length="651" mass="69438">MTEAPGNVRLIGGEMLLWSDADAATDWRGAGLELVRRLVPPGGRVLVAGPHPKGLIGAVSGAASSVAVLVRSYPDACALGERHPALDVHCGRLRALTGVQPYDLVLALDGLERTHSAEEQAPPWRASLHALAALVAPGGRLVLAVPNDLGVDRFVDARPPDREGADGHWEPHGFDPSHPGGPEALDAALEAAGLLPERCYAAYPSRRAPRALFGRELLREDLPEALTVPLTAPGGDTMLVADPLRLTRLAFRHGLGEHLAPLWLTVATRPRSAAAPDAVTVPDAVTAGHADGADRTALDADEPLVTAAEEDPHGAGVAVEDDAYGLDAADAEEAPYASQVVAEHAYAPDTVIEDACAPAVAAEHACAPDVVIEDDRAPDVVARDAWEPAVEAEAPRDVLPEGLVEVGRALHEVTATSTRRLPGGTARPIPRGRIVEEVLVEACAREDVRAVRDLLAALAAWVADGGDAPADNLVWDGERFTAITPVPAPGSPVPGRVVLCRILWRFAVRLLAAGHHHPWPWPLDAGQLALTLCGMAGQTCDQDDLDRARKLEAELGQPMGPAELAGAAPTYRDLLSARDRMTEQLTAALARIARLETKLSYRERELVRTRAKLRKSQRKSAALRRTLGYRLSRRLSRPRRAARKVLRLLSR</sequence>
<dbReference type="EMBL" id="JABWGO010000002">
    <property type="protein sequence ID" value="NUW40789.1"/>
    <property type="molecule type" value="Genomic_DNA"/>
</dbReference>
<feature type="compositionally biased region" description="Basic and acidic residues" evidence="1">
    <location>
        <begin position="160"/>
        <end position="175"/>
    </location>
</feature>
<evidence type="ECO:0000313" key="2">
    <source>
        <dbReference type="EMBL" id="NUW40789.1"/>
    </source>
</evidence>
<protein>
    <recommendedName>
        <fullName evidence="4">Methyltransferase domain-containing protein</fullName>
    </recommendedName>
</protein>
<proteinExistence type="predicted"/>
<reference evidence="2 3" key="1">
    <citation type="submission" date="2020-06" db="EMBL/GenBank/DDBJ databases">
        <authorList>
            <person name="Chanama M."/>
        </authorList>
    </citation>
    <scope>NUCLEOTIDE SEQUENCE [LARGE SCALE GENOMIC DNA]</scope>
    <source>
        <strain evidence="2 3">TBRC6557</strain>
    </source>
</reference>
<evidence type="ECO:0000256" key="1">
    <source>
        <dbReference type="SAM" id="MobiDB-lite"/>
    </source>
</evidence>
<dbReference type="Gene3D" id="3.40.50.150">
    <property type="entry name" value="Vaccinia Virus protein VP39"/>
    <property type="match status" value="1"/>
</dbReference>
<name>A0A7Y6MBS2_9ACTN</name>
<dbReference type="InterPro" id="IPR029063">
    <property type="entry name" value="SAM-dependent_MTases_sf"/>
</dbReference>
<dbReference type="AlphaFoldDB" id="A0A7Y6MBS2"/>
<accession>A0A7Y6MBS2</accession>
<evidence type="ECO:0000313" key="3">
    <source>
        <dbReference type="Proteomes" id="UP000546126"/>
    </source>
</evidence>
<keyword evidence="3" id="KW-1185">Reference proteome</keyword>
<dbReference type="SUPFAM" id="SSF53335">
    <property type="entry name" value="S-adenosyl-L-methionine-dependent methyltransferases"/>
    <property type="match status" value="1"/>
</dbReference>
<gene>
    <name evidence="2" type="ORF">HT134_11655</name>
</gene>